<sequence length="197" mass="22144">MNLKMKTVSIALLMLFVVSSVTAQKKTNLNIKPNLVLTYSAKDPKGNEVLLPLEIKELNDKKIVLEYSMINGDKKISGEWVISPKGLESGKYFNWQALNPSEVRILPKDQTIFCVSKKFLDEIKSKKTAKYDDKTFELKEIPKGKEIIVDGKEIDAIYIAEKGGDSKYWILNNRDLPFIVNSAGGDGPSFKLTKVSK</sequence>
<evidence type="ECO:0000256" key="1">
    <source>
        <dbReference type="SAM" id="SignalP"/>
    </source>
</evidence>
<name>A0ABY2AW10_9FLAO</name>
<keyword evidence="3" id="KW-1185">Reference proteome</keyword>
<gene>
    <name evidence="2" type="ORF">EV142_107237</name>
</gene>
<reference evidence="2 3" key="1">
    <citation type="journal article" date="2015" name="Stand. Genomic Sci.">
        <title>Genomic Encyclopedia of Bacterial and Archaeal Type Strains, Phase III: the genomes of soil and plant-associated and newly described type strains.</title>
        <authorList>
            <person name="Whitman W.B."/>
            <person name="Woyke T."/>
            <person name="Klenk H.P."/>
            <person name="Zhou Y."/>
            <person name="Lilburn T.G."/>
            <person name="Beck B.J."/>
            <person name="De Vos P."/>
            <person name="Vandamme P."/>
            <person name="Eisen J.A."/>
            <person name="Garrity G."/>
            <person name="Hugenholtz P."/>
            <person name="Kyrpides N.C."/>
        </authorList>
    </citation>
    <scope>NUCLEOTIDE SEQUENCE [LARGE SCALE GENOMIC DNA]</scope>
    <source>
        <strain evidence="2 3">P5626</strain>
    </source>
</reference>
<comment type="caution">
    <text evidence="2">The sequence shown here is derived from an EMBL/GenBank/DDBJ whole genome shotgun (WGS) entry which is preliminary data.</text>
</comment>
<feature type="signal peptide" evidence="1">
    <location>
        <begin position="1"/>
        <end position="23"/>
    </location>
</feature>
<protein>
    <submittedName>
        <fullName evidence="2">Uncharacterized protein</fullName>
    </submittedName>
</protein>
<keyword evidence="1" id="KW-0732">Signal</keyword>
<accession>A0ABY2AW10</accession>
<feature type="chain" id="PRO_5046839209" evidence="1">
    <location>
        <begin position="24"/>
        <end position="197"/>
    </location>
</feature>
<proteinExistence type="predicted"/>
<evidence type="ECO:0000313" key="2">
    <source>
        <dbReference type="EMBL" id="TCN54737.1"/>
    </source>
</evidence>
<organism evidence="2 3">
    <name type="scientific">Flavobacterium circumlabens</name>
    <dbReference type="NCBI Taxonomy" id="2133765"/>
    <lineage>
        <taxon>Bacteria</taxon>
        <taxon>Pseudomonadati</taxon>
        <taxon>Bacteroidota</taxon>
        <taxon>Flavobacteriia</taxon>
        <taxon>Flavobacteriales</taxon>
        <taxon>Flavobacteriaceae</taxon>
        <taxon>Flavobacterium</taxon>
    </lineage>
</organism>
<evidence type="ECO:0000313" key="3">
    <source>
        <dbReference type="Proteomes" id="UP000295270"/>
    </source>
</evidence>
<dbReference type="Proteomes" id="UP000295270">
    <property type="component" value="Unassembled WGS sequence"/>
</dbReference>
<dbReference type="EMBL" id="SLWA01000007">
    <property type="protein sequence ID" value="TCN54737.1"/>
    <property type="molecule type" value="Genomic_DNA"/>
</dbReference>